<evidence type="ECO:0000313" key="1">
    <source>
        <dbReference type="Proteomes" id="UP000887565"/>
    </source>
</evidence>
<name>A0A915KTW9_ROMCU</name>
<reference evidence="2" key="1">
    <citation type="submission" date="2022-11" db="UniProtKB">
        <authorList>
            <consortium name="WormBaseParasite"/>
        </authorList>
    </citation>
    <scope>IDENTIFICATION</scope>
</reference>
<dbReference type="Proteomes" id="UP000887565">
    <property type="component" value="Unplaced"/>
</dbReference>
<protein>
    <submittedName>
        <fullName evidence="2">Uncharacterized protein</fullName>
    </submittedName>
</protein>
<dbReference type="WBParaSite" id="nRc.2.0.1.t41577-RA">
    <property type="protein sequence ID" value="nRc.2.0.1.t41577-RA"/>
    <property type="gene ID" value="nRc.2.0.1.g41577"/>
</dbReference>
<organism evidence="1 2">
    <name type="scientific">Romanomermis culicivorax</name>
    <name type="common">Nematode worm</name>
    <dbReference type="NCBI Taxonomy" id="13658"/>
    <lineage>
        <taxon>Eukaryota</taxon>
        <taxon>Metazoa</taxon>
        <taxon>Ecdysozoa</taxon>
        <taxon>Nematoda</taxon>
        <taxon>Enoplea</taxon>
        <taxon>Dorylaimia</taxon>
        <taxon>Mermithida</taxon>
        <taxon>Mermithoidea</taxon>
        <taxon>Mermithidae</taxon>
        <taxon>Romanomermis</taxon>
    </lineage>
</organism>
<accession>A0A915KTW9</accession>
<keyword evidence="1" id="KW-1185">Reference proteome</keyword>
<evidence type="ECO:0000313" key="2">
    <source>
        <dbReference type="WBParaSite" id="nRc.2.0.1.t41577-RA"/>
    </source>
</evidence>
<proteinExistence type="predicted"/>
<sequence length="48" mass="5703">MNLPRRVKFLQPPIMGPARPLLKMNILVLDQQQRQPTNKPAQLFYTYH</sequence>
<dbReference type="AlphaFoldDB" id="A0A915KTW9"/>